<name>A0ABS3U1Z3_9ACTN</name>
<protein>
    <recommendedName>
        <fullName evidence="4">YqaJ viral recombinase domain-containing protein</fullName>
    </recommendedName>
</protein>
<feature type="region of interest" description="Disordered" evidence="1">
    <location>
        <begin position="106"/>
        <end position="145"/>
    </location>
</feature>
<comment type="caution">
    <text evidence="2">The sequence shown here is derived from an EMBL/GenBank/DDBJ whole genome shotgun (WGS) entry which is preliminary data.</text>
</comment>
<feature type="compositionally biased region" description="Pro residues" evidence="1">
    <location>
        <begin position="122"/>
        <end position="133"/>
    </location>
</feature>
<dbReference type="RefSeq" id="WP_208495562.1">
    <property type="nucleotide sequence ID" value="NZ_JAGFNP010000003.1"/>
</dbReference>
<evidence type="ECO:0000256" key="1">
    <source>
        <dbReference type="SAM" id="MobiDB-lite"/>
    </source>
</evidence>
<evidence type="ECO:0008006" key="4">
    <source>
        <dbReference type="Google" id="ProtNLM"/>
    </source>
</evidence>
<keyword evidence="3" id="KW-1185">Reference proteome</keyword>
<dbReference type="Proteomes" id="UP000681341">
    <property type="component" value="Unassembled WGS sequence"/>
</dbReference>
<gene>
    <name evidence="2" type="ORF">J5V16_08105</name>
</gene>
<accession>A0ABS3U1Z3</accession>
<dbReference type="EMBL" id="JAGFNP010000003">
    <property type="protein sequence ID" value="MBO3732784.1"/>
    <property type="molecule type" value="Genomic_DNA"/>
</dbReference>
<organism evidence="2 3">
    <name type="scientific">Glycomyces niveus</name>
    <dbReference type="NCBI Taxonomy" id="2820287"/>
    <lineage>
        <taxon>Bacteria</taxon>
        <taxon>Bacillati</taxon>
        <taxon>Actinomycetota</taxon>
        <taxon>Actinomycetes</taxon>
        <taxon>Glycomycetales</taxon>
        <taxon>Glycomycetaceae</taxon>
        <taxon>Glycomyces</taxon>
    </lineage>
</organism>
<evidence type="ECO:0000313" key="2">
    <source>
        <dbReference type="EMBL" id="MBO3732784.1"/>
    </source>
</evidence>
<reference evidence="2 3" key="1">
    <citation type="submission" date="2021-03" db="EMBL/GenBank/DDBJ databases">
        <title>Glycomyces sp. nov., a novel actinomycete isolated from soil.</title>
        <authorList>
            <person name="Yang X."/>
            <person name="Xu X."/>
        </authorList>
    </citation>
    <scope>NUCLEOTIDE SEQUENCE [LARGE SCALE GENOMIC DNA]</scope>
    <source>
        <strain evidence="2 3">NEAU-S30</strain>
    </source>
</reference>
<evidence type="ECO:0000313" key="3">
    <source>
        <dbReference type="Proteomes" id="UP000681341"/>
    </source>
</evidence>
<sequence length="145" mass="15520">MPHLPPGPVIAGPTFDGSRLLPADADLIADDCLIECKATIGGPPRKDGSRALKFDSNDLFQVLGYALMDFSDTYTIHSLGLYAPRFASFQTWPLAQILDEAQANPWTSLGPTARSSRCCAPPCPPSSPRPMASPDPKHSGTPNRT</sequence>
<proteinExistence type="predicted"/>